<evidence type="ECO:0000313" key="3">
    <source>
        <dbReference type="EMBL" id="AZL57382.1"/>
    </source>
</evidence>
<dbReference type="EMBL" id="CP034328">
    <property type="protein sequence ID" value="AZL57382.1"/>
    <property type="molecule type" value="Genomic_DNA"/>
</dbReference>
<proteinExistence type="inferred from homology"/>
<keyword evidence="1" id="KW-0732">Signal</keyword>
<dbReference type="AlphaFoldDB" id="A0A3S8U1A2"/>
<gene>
    <name evidence="1" type="primary">lptD</name>
    <name evidence="3" type="ORF">EI545_00110</name>
</gene>
<dbReference type="OrthoDB" id="9760225at2"/>
<evidence type="ECO:0000259" key="2">
    <source>
        <dbReference type="Pfam" id="PF04453"/>
    </source>
</evidence>
<evidence type="ECO:0000256" key="1">
    <source>
        <dbReference type="HAMAP-Rule" id="MF_01411"/>
    </source>
</evidence>
<dbReference type="Proteomes" id="UP000282002">
    <property type="component" value="Chromosome"/>
</dbReference>
<dbReference type="PANTHER" id="PTHR30189:SF1">
    <property type="entry name" value="LPS-ASSEMBLY PROTEIN LPTD"/>
    <property type="match status" value="1"/>
</dbReference>
<feature type="domain" description="LptD C-terminal" evidence="2">
    <location>
        <begin position="277"/>
        <end position="647"/>
    </location>
</feature>
<dbReference type="GO" id="GO:0043165">
    <property type="term" value="P:Gram-negative-bacterium-type cell outer membrane assembly"/>
    <property type="evidence" value="ECO:0007669"/>
    <property type="project" value="UniProtKB-UniRule"/>
</dbReference>
<feature type="chain" id="PRO_5019599587" description="LPS-assembly protein LptD" evidence="1">
    <location>
        <begin position="29"/>
        <end position="721"/>
    </location>
</feature>
<reference evidence="3 4" key="1">
    <citation type="submission" date="2018-12" db="EMBL/GenBank/DDBJ databases">
        <title>Complete genome sequencing of Tabrizicola sp. K13M18.</title>
        <authorList>
            <person name="Bae J.-W."/>
        </authorList>
    </citation>
    <scope>NUCLEOTIDE SEQUENCE [LARGE SCALE GENOMIC DNA]</scope>
    <source>
        <strain evidence="3 4">K13M18</strain>
    </source>
</reference>
<comment type="subunit">
    <text evidence="1">Component of the lipopolysaccharide transport and assembly complex.</text>
</comment>
<feature type="signal peptide" evidence="1">
    <location>
        <begin position="1"/>
        <end position="28"/>
    </location>
</feature>
<keyword evidence="4" id="KW-1185">Reference proteome</keyword>
<dbReference type="Pfam" id="PF04453">
    <property type="entry name" value="LptD"/>
    <property type="match status" value="1"/>
</dbReference>
<comment type="similarity">
    <text evidence="1">Belongs to the LptD family.</text>
</comment>
<dbReference type="PANTHER" id="PTHR30189">
    <property type="entry name" value="LPS-ASSEMBLY PROTEIN"/>
    <property type="match status" value="1"/>
</dbReference>
<comment type="subcellular location">
    <subcellularLocation>
        <location evidence="1">Cell outer membrane</location>
    </subcellularLocation>
</comment>
<comment type="function">
    <text evidence="1">Involved in the assembly of lipopolysaccharide (LPS) at the surface of the outer membrane.</text>
</comment>
<dbReference type="InterPro" id="IPR020889">
    <property type="entry name" value="LipoPS_assembly_LptD"/>
</dbReference>
<dbReference type="InterPro" id="IPR050218">
    <property type="entry name" value="LptD"/>
</dbReference>
<dbReference type="GO" id="GO:0009279">
    <property type="term" value="C:cell outer membrane"/>
    <property type="evidence" value="ECO:0007669"/>
    <property type="project" value="UniProtKB-SubCell"/>
</dbReference>
<dbReference type="GO" id="GO:0015920">
    <property type="term" value="P:lipopolysaccharide transport"/>
    <property type="evidence" value="ECO:0007669"/>
    <property type="project" value="InterPro"/>
</dbReference>
<dbReference type="InterPro" id="IPR007543">
    <property type="entry name" value="LptD_C"/>
</dbReference>
<accession>A0A3S8U1A2</accession>
<dbReference type="HAMAP" id="MF_01411">
    <property type="entry name" value="LPS_assembly_LptD"/>
    <property type="match status" value="1"/>
</dbReference>
<dbReference type="KEGG" id="taw:EI545_00110"/>
<dbReference type="GO" id="GO:1990351">
    <property type="term" value="C:transporter complex"/>
    <property type="evidence" value="ECO:0007669"/>
    <property type="project" value="TreeGrafter"/>
</dbReference>
<organism evidence="3 4">
    <name type="scientific">Tabrizicola piscis</name>
    <dbReference type="NCBI Taxonomy" id="2494374"/>
    <lineage>
        <taxon>Bacteria</taxon>
        <taxon>Pseudomonadati</taxon>
        <taxon>Pseudomonadota</taxon>
        <taxon>Alphaproteobacteria</taxon>
        <taxon>Rhodobacterales</taxon>
        <taxon>Paracoccaceae</taxon>
        <taxon>Tabrizicola</taxon>
    </lineage>
</organism>
<comment type="caution">
    <text evidence="1">Lacks conserved residue(s) required for the propagation of feature annotation.</text>
</comment>
<name>A0A3S8U1A2_9RHOB</name>
<sequence precursor="true">MAHSLARSLARLLAVTFVLVTLSLPAMAQDKATLISDSIQITGDTRLIADGNVEVFFKGRRLSAERIVYDQSTDRLEIVGPIVLTEDSGDVLILASQAELAADLSEGILTSARLVLNRQLQLAANRITTVAGRETTLEQVVASSCKVCEGSPTPLWEIRASRVVHDQEQRQIYFDNAQFRLAGVPVFYIPRLRMPDPTLDRATGFLMPSIRTTSDLGTGIKVPYFVVLGKSADLTFEPYITARNSQTLGLRYRQAFATGQIEVNGAITRDDLMPGDTRGYLFVDGKFNLPMNFGLTIKGQTVTDPAYLLDYGIANLDRLDSRIEASRTRRNEHISARIISFQTLRDGEDNTTIPSIIADLTFHRRFSLGPLGGEGGLRLQTHNHYRSSTNPLDGADSDDIADGRDMGRISARIDWRRSFFLPMGIEATVLGEATADAYTVAQDALFEQQTTRTHGSAGVELRWPWLKVGSSGATHVIEPVVQLIWSSSDAESLPNEDSVLVEFDEGNLFSLDRFPGSDAVERGPRANLGISWTRHDPAGWTMGATLGRVYREADLGQFGPGSGLDGQRSDWLAAVNFDLANGIAITARVVMDDDLDLTKGEARLALNGTRMALATSVIWAVADPLENRPDPTQEVTFDARRKLTGNWTGKVSGRYDFVADQGTVAGLGLEFLNECVRLDVSLSRRFTSSTSVTPTTDFALSLDLVGFGSGVTGGPARTCRQ</sequence>
<evidence type="ECO:0000313" key="4">
    <source>
        <dbReference type="Proteomes" id="UP000282002"/>
    </source>
</evidence>
<keyword evidence="1" id="KW-0998">Cell outer membrane</keyword>
<dbReference type="RefSeq" id="WP_125323536.1">
    <property type="nucleotide sequence ID" value="NZ_CP034328.1"/>
</dbReference>
<protein>
    <recommendedName>
        <fullName evidence="1">LPS-assembly protein LptD</fullName>
    </recommendedName>
</protein>
<keyword evidence="1" id="KW-0472">Membrane</keyword>